<feature type="coiled-coil region" evidence="11">
    <location>
        <begin position="437"/>
        <end position="482"/>
    </location>
</feature>
<dbReference type="InterPro" id="IPR005550">
    <property type="entry name" value="Kinetochore_Ndc80"/>
</dbReference>
<feature type="domain" description="Kinetochore protein Ndc80 CH" evidence="12">
    <location>
        <begin position="9"/>
        <end position="124"/>
    </location>
</feature>
<evidence type="ECO:0000256" key="10">
    <source>
        <dbReference type="RuleBase" id="RU368072"/>
    </source>
</evidence>
<comment type="subcellular location">
    <subcellularLocation>
        <location evidence="10">Chromosome</location>
        <location evidence="10">Centromere</location>
        <location evidence="10">Kinetochore</location>
    </subcellularLocation>
    <subcellularLocation>
        <location evidence="10">Nucleus</location>
    </subcellularLocation>
</comment>
<dbReference type="PANTHER" id="PTHR10643">
    <property type="entry name" value="KINETOCHORE PROTEIN NDC80"/>
    <property type="match status" value="1"/>
</dbReference>
<dbReference type="PANTHER" id="PTHR10643:SF2">
    <property type="entry name" value="KINETOCHORE PROTEIN NDC80 HOMOLOG"/>
    <property type="match status" value="1"/>
</dbReference>
<organism evidence="13 14">
    <name type="scientific">Trichosporon asahii var. asahii (strain ATCC 90039 / CBS 2479 / JCM 2466 / KCTC 7840 / NBRC 103889/ NCYC 2677 / UAMH 7654)</name>
    <name type="common">Yeast</name>
    <dbReference type="NCBI Taxonomy" id="1186058"/>
    <lineage>
        <taxon>Eukaryota</taxon>
        <taxon>Fungi</taxon>
        <taxon>Dikarya</taxon>
        <taxon>Basidiomycota</taxon>
        <taxon>Agaricomycotina</taxon>
        <taxon>Tremellomycetes</taxon>
        <taxon>Trichosporonales</taxon>
        <taxon>Trichosporonaceae</taxon>
        <taxon>Trichosporon</taxon>
    </lineage>
</organism>
<dbReference type="GO" id="GO:0051315">
    <property type="term" value="P:attachment of mitotic spindle microtubules to kinetochore"/>
    <property type="evidence" value="ECO:0007669"/>
    <property type="project" value="UniProtKB-UniRule"/>
</dbReference>
<dbReference type="InterPro" id="IPR055260">
    <property type="entry name" value="Ndc80_CH"/>
</dbReference>
<evidence type="ECO:0000259" key="12">
    <source>
        <dbReference type="Pfam" id="PF03801"/>
    </source>
</evidence>
<keyword evidence="2 10" id="KW-0158">Chromosome</keyword>
<evidence type="ECO:0000256" key="7">
    <source>
        <dbReference type="ARBA" id="ARBA00023242"/>
    </source>
</evidence>
<dbReference type="EMBL" id="ALBS01000266">
    <property type="protein sequence ID" value="EJT46949.1"/>
    <property type="molecule type" value="Genomic_DNA"/>
</dbReference>
<evidence type="ECO:0000313" key="13">
    <source>
        <dbReference type="EMBL" id="EJT46949.1"/>
    </source>
</evidence>
<dbReference type="OrthoDB" id="7459479at2759"/>
<keyword evidence="7 10" id="KW-0539">Nucleus</keyword>
<reference evidence="13 14" key="1">
    <citation type="journal article" date="2012" name="Eukaryot. Cell">
        <title>Draft genome sequence of CBS 2479, the standard type strain of Trichosporon asahii.</title>
        <authorList>
            <person name="Yang R.Y."/>
            <person name="Li H.T."/>
            <person name="Zhu H."/>
            <person name="Zhou G.P."/>
            <person name="Wang M."/>
            <person name="Wang L."/>
        </authorList>
    </citation>
    <scope>NUCLEOTIDE SEQUENCE [LARGE SCALE GENOMIC DNA]</scope>
    <source>
        <strain evidence="14">ATCC 90039 / CBS 2479 / JCM 2466 / KCTC 7840 / NCYC 2677 / UAMH 7654</strain>
    </source>
</reference>
<dbReference type="GeneID" id="25987705"/>
<keyword evidence="8 10" id="KW-0131">Cell cycle</keyword>
<sequence>MPSTAGGPNAPRDPRRDPAFRAECRANIDQFLYSHGLPPLSSKTKDPIQKEIEATFRALSEILVGPTTRGKKFEDDCTAMLRDLKCPYLDFLSKSAIAVAGSEKYWPLMLATLSWMVDLCKASEETWHVAETEDPLFIPPSELPVDYERIEDLLLWDYCSQAYTKWCREEEWPEADQQLREAYGKYVDECDRLQLQIGKRQAELDALQTQQSKLVAAEEHYQSLVSDRAKFIDQTELHEKKIASDERKIQEAQTRLQQFSEFPGQCELTSSEQRLEAVQGELAEARAAVAAQNLSPEEATRMNTEQEHLRKTLEKFHISIKEVSDNVDNKEFELTRAMDKFADEIDKYNTLGSRIGIIHSDSDQHTTNLQISLDLSTLGPAELREEARRQMDAILPALQGLYQAVHRQAAERRAEAGELREQHETLSQDMDPRREEVAGLEDRLARVQKQVDDAKAQLQTETADANHNIAKLEAEVSNVVKETQQGIFAAQSQLDSVTIEFREFQHQTIEVRQRIVAQLMDHIAKLVKAREHTIEALKGVRTFAETQ</sequence>
<dbReference type="Gene3D" id="1.10.418.30">
    <property type="entry name" value="Ncd80 complex, Ncd80 subunit"/>
    <property type="match status" value="1"/>
</dbReference>
<evidence type="ECO:0000256" key="2">
    <source>
        <dbReference type="ARBA" id="ARBA00022454"/>
    </source>
</evidence>
<dbReference type="Pfam" id="PF03801">
    <property type="entry name" value="Ndc80_HEC"/>
    <property type="match status" value="1"/>
</dbReference>
<keyword evidence="5 10" id="KW-0995">Kinetochore</keyword>
<keyword evidence="3 10" id="KW-0132">Cell division</keyword>
<comment type="subunit">
    <text evidence="10">Component of the NDC80 complex.</text>
</comment>
<dbReference type="Gene3D" id="1.10.287.1490">
    <property type="match status" value="1"/>
</dbReference>
<name>J6ER20_TRIAS</name>
<dbReference type="HOGENOM" id="CLU_012583_1_1_1"/>
<keyword evidence="9 10" id="KW-0137">Centromere</keyword>
<evidence type="ECO:0000256" key="9">
    <source>
        <dbReference type="ARBA" id="ARBA00023328"/>
    </source>
</evidence>
<comment type="function">
    <text evidence="10">Acts as a component of the essential kinetochore-associated NDC80 complex, which is required for chromosome segregation and spindle checkpoint activity.</text>
</comment>
<evidence type="ECO:0000256" key="8">
    <source>
        <dbReference type="ARBA" id="ARBA00023306"/>
    </source>
</evidence>
<gene>
    <name evidence="13" type="ORF">A1Q1_04192</name>
</gene>
<dbReference type="RefSeq" id="XP_014178044.1">
    <property type="nucleotide sequence ID" value="XM_014322569.1"/>
</dbReference>
<evidence type="ECO:0000256" key="11">
    <source>
        <dbReference type="SAM" id="Coils"/>
    </source>
</evidence>
<accession>J6ER20</accession>
<dbReference type="InterPro" id="IPR038273">
    <property type="entry name" value="Ndc80_sf"/>
</dbReference>
<dbReference type="AlphaFoldDB" id="J6ER20"/>
<evidence type="ECO:0000256" key="3">
    <source>
        <dbReference type="ARBA" id="ARBA00022618"/>
    </source>
</evidence>
<dbReference type="GO" id="GO:0005634">
    <property type="term" value="C:nucleus"/>
    <property type="evidence" value="ECO:0007669"/>
    <property type="project" value="UniProtKB-SubCell"/>
</dbReference>
<dbReference type="KEGG" id="tasa:A1Q1_04192"/>
<keyword evidence="4 10" id="KW-0498">Mitosis</keyword>
<dbReference type="GO" id="GO:0031262">
    <property type="term" value="C:Ndc80 complex"/>
    <property type="evidence" value="ECO:0007669"/>
    <property type="project" value="UniProtKB-UniRule"/>
</dbReference>
<evidence type="ECO:0000256" key="4">
    <source>
        <dbReference type="ARBA" id="ARBA00022776"/>
    </source>
</evidence>
<evidence type="ECO:0000256" key="5">
    <source>
        <dbReference type="ARBA" id="ARBA00022838"/>
    </source>
</evidence>
<evidence type="ECO:0000256" key="6">
    <source>
        <dbReference type="ARBA" id="ARBA00023054"/>
    </source>
</evidence>
<evidence type="ECO:0000313" key="14">
    <source>
        <dbReference type="Proteomes" id="UP000002748"/>
    </source>
</evidence>
<evidence type="ECO:0000256" key="1">
    <source>
        <dbReference type="ARBA" id="ARBA00007050"/>
    </source>
</evidence>
<dbReference type="VEuPathDB" id="FungiDB:A1Q1_04192"/>
<dbReference type="Proteomes" id="UP000002748">
    <property type="component" value="Unassembled WGS sequence"/>
</dbReference>
<proteinExistence type="inferred from homology"/>
<protein>
    <recommendedName>
        <fullName evidence="10">Kinetochore protein NDC80</fullName>
    </recommendedName>
</protein>
<dbReference type="GO" id="GO:0051301">
    <property type="term" value="P:cell division"/>
    <property type="evidence" value="ECO:0007669"/>
    <property type="project" value="UniProtKB-UniRule"/>
</dbReference>
<comment type="caution">
    <text evidence="13">The sequence shown here is derived from an EMBL/GenBank/DDBJ whole genome shotgun (WGS) entry which is preliminary data.</text>
</comment>
<comment type="similarity">
    <text evidence="1 10">Belongs to the NDC80/HEC1 family.</text>
</comment>
<keyword evidence="6 11" id="KW-0175">Coiled coil</keyword>
<feature type="coiled-coil region" evidence="11">
    <location>
        <begin position="235"/>
        <end position="288"/>
    </location>
</feature>